<keyword evidence="3" id="KW-1185">Reference proteome</keyword>
<proteinExistence type="predicted"/>
<feature type="domain" description="General stress protein FMN-binding split barrel" evidence="1">
    <location>
        <begin position="2"/>
        <end position="145"/>
    </location>
</feature>
<dbReference type="Gene3D" id="2.30.110.10">
    <property type="entry name" value="Electron Transport, Fmn-binding Protein, Chain A"/>
    <property type="match status" value="1"/>
</dbReference>
<dbReference type="Pfam" id="PF16242">
    <property type="entry name" value="Pyrid_ox_like"/>
    <property type="match status" value="1"/>
</dbReference>
<dbReference type="InterPro" id="IPR052917">
    <property type="entry name" value="Stress-Dev_Protein"/>
</dbReference>
<name>A0A3L7J249_9MICO</name>
<evidence type="ECO:0000313" key="3">
    <source>
        <dbReference type="Proteomes" id="UP000282460"/>
    </source>
</evidence>
<evidence type="ECO:0000313" key="2">
    <source>
        <dbReference type="EMBL" id="RLQ84636.1"/>
    </source>
</evidence>
<dbReference type="InterPro" id="IPR012349">
    <property type="entry name" value="Split_barrel_FMN-bd"/>
</dbReference>
<organism evidence="2 3">
    <name type="scientific">Mycetocola zhadangensis</name>
    <dbReference type="NCBI Taxonomy" id="1164595"/>
    <lineage>
        <taxon>Bacteria</taxon>
        <taxon>Bacillati</taxon>
        <taxon>Actinomycetota</taxon>
        <taxon>Actinomycetes</taxon>
        <taxon>Micrococcales</taxon>
        <taxon>Microbacteriaceae</taxon>
        <taxon>Mycetocola</taxon>
    </lineage>
</organism>
<evidence type="ECO:0000259" key="1">
    <source>
        <dbReference type="Pfam" id="PF16242"/>
    </source>
</evidence>
<dbReference type="InterPro" id="IPR038725">
    <property type="entry name" value="YdaG_split_barrel_FMN-bd"/>
</dbReference>
<dbReference type="PANTHER" id="PTHR34818:SF1">
    <property type="entry name" value="PROTEIN BLI-3"/>
    <property type="match status" value="1"/>
</dbReference>
<dbReference type="EMBL" id="RCWJ01000002">
    <property type="protein sequence ID" value="RLQ84636.1"/>
    <property type="molecule type" value="Genomic_DNA"/>
</dbReference>
<sequence>MATIAKLVKASRIALLTTVTPSGQLHSRPLATQEIDFDGDLWFFTQDPSSKVDDIRSNDQVNAAFESGKGYLSISGSATLVHDRAKIDELWSPAVGAWFPDGKDDPTVALIKISAQSAEYWTSDEPGVVSVFKIAKAALTGGQPDVGDNKSVDL</sequence>
<dbReference type="Proteomes" id="UP000282460">
    <property type="component" value="Unassembled WGS sequence"/>
</dbReference>
<dbReference type="AlphaFoldDB" id="A0A3L7J249"/>
<reference evidence="2 3" key="1">
    <citation type="submission" date="2018-10" db="EMBL/GenBank/DDBJ databases">
        <authorList>
            <person name="Li J."/>
        </authorList>
    </citation>
    <scope>NUCLEOTIDE SEQUENCE [LARGE SCALE GENOMIC DNA]</scope>
    <source>
        <strain evidence="2 3">ZD1-4</strain>
    </source>
</reference>
<accession>A0A3L7J249</accession>
<dbReference type="OrthoDB" id="1432662at2"/>
<comment type="caution">
    <text evidence="2">The sequence shown here is derived from an EMBL/GenBank/DDBJ whole genome shotgun (WGS) entry which is preliminary data.</text>
</comment>
<protein>
    <submittedName>
        <fullName evidence="2">General stress protein</fullName>
    </submittedName>
</protein>
<gene>
    <name evidence="2" type="ORF">D9V28_07560</name>
</gene>
<dbReference type="PANTHER" id="PTHR34818">
    <property type="entry name" value="PROTEIN BLI-3"/>
    <property type="match status" value="1"/>
</dbReference>
<dbReference type="SUPFAM" id="SSF50475">
    <property type="entry name" value="FMN-binding split barrel"/>
    <property type="match status" value="1"/>
</dbReference>